<feature type="domain" description="Solute-binding protein family 5" evidence="6">
    <location>
        <begin position="63"/>
        <end position="434"/>
    </location>
</feature>
<evidence type="ECO:0000313" key="8">
    <source>
        <dbReference type="Proteomes" id="UP000321058"/>
    </source>
</evidence>
<evidence type="ECO:0000256" key="5">
    <source>
        <dbReference type="SAM" id="Phobius"/>
    </source>
</evidence>
<dbReference type="GO" id="GO:0030288">
    <property type="term" value="C:outer membrane-bounded periplasmic space"/>
    <property type="evidence" value="ECO:0007669"/>
    <property type="project" value="UniProtKB-ARBA"/>
</dbReference>
<dbReference type="OrthoDB" id="9803988at2"/>
<sequence>MPAMAQSRAETLRYVTGATINTLDTTMFGATRESFGLSMNVYDRLFRFGRKKVADYWVFDPDKIEGELAKSYSISPDNKVITITLRDDATWQDGSPVTAEDVKWSLDRAVSAKSLAAPQFTTGSLTSVDQFKIVDPKTLTVTLEKPDRLALANLCVCYAIMVNSKLAKQNATGEDPWAQEWMKTNTAASGAYIVESHKAGESTVLRRNDKWAGAPGGTLPFFRRIIIQTVPEPATRANLVERGDADLSIDLAAADLPTIEKSAKAKLVSMPQTNGFTHVSMNTQAAPFDNPKVRKAVAAALSYDDMFKAAIFERGRKLYDGTWTTTPPDASFPQPIPNKADPALAKKLLAEAGFPNGFSTTFAFNVGAAATAEPVAALLKESLGKVGIQVEIQKKPDAEFNTLASERKMPFFMDGATAWLPYTYYFFYLYFTREQRWNFSSFKSTKMEELTLDARYQTDKAKYDDDCLKMIEIFNAETPLIMLWQPNHDAAMAKSVDGYTYQFYRQADFRDLKRV</sequence>
<evidence type="ECO:0000256" key="1">
    <source>
        <dbReference type="ARBA" id="ARBA00004418"/>
    </source>
</evidence>
<comment type="subcellular location">
    <subcellularLocation>
        <location evidence="1">Periplasm</location>
    </subcellularLocation>
</comment>
<keyword evidence="5" id="KW-1133">Transmembrane helix</keyword>
<accession>A0A512NLX3</accession>
<evidence type="ECO:0000259" key="6">
    <source>
        <dbReference type="Pfam" id="PF00496"/>
    </source>
</evidence>
<proteinExistence type="inferred from homology"/>
<dbReference type="InterPro" id="IPR000914">
    <property type="entry name" value="SBP_5_dom"/>
</dbReference>
<dbReference type="InterPro" id="IPR039424">
    <property type="entry name" value="SBP_5"/>
</dbReference>
<keyword evidence="3" id="KW-0813">Transport</keyword>
<comment type="caution">
    <text evidence="7">The sequence shown here is derived from an EMBL/GenBank/DDBJ whole genome shotgun (WGS) entry which is preliminary data.</text>
</comment>
<dbReference type="PANTHER" id="PTHR30290:SF10">
    <property type="entry name" value="PERIPLASMIC OLIGOPEPTIDE-BINDING PROTEIN-RELATED"/>
    <property type="match status" value="1"/>
</dbReference>
<keyword evidence="5" id="KW-0472">Membrane</keyword>
<name>A0A512NLX3_9HYPH</name>
<dbReference type="GO" id="GO:1904680">
    <property type="term" value="F:peptide transmembrane transporter activity"/>
    <property type="evidence" value="ECO:0007669"/>
    <property type="project" value="TreeGrafter"/>
</dbReference>
<dbReference type="SUPFAM" id="SSF53850">
    <property type="entry name" value="Periplasmic binding protein-like II"/>
    <property type="match status" value="1"/>
</dbReference>
<dbReference type="PANTHER" id="PTHR30290">
    <property type="entry name" value="PERIPLASMIC BINDING COMPONENT OF ABC TRANSPORTER"/>
    <property type="match status" value="1"/>
</dbReference>
<dbReference type="Gene3D" id="3.40.190.10">
    <property type="entry name" value="Periplasmic binding protein-like II"/>
    <property type="match status" value="1"/>
</dbReference>
<dbReference type="AlphaFoldDB" id="A0A512NLX3"/>
<comment type="similarity">
    <text evidence="2">Belongs to the bacterial solute-binding protein 5 family.</text>
</comment>
<protein>
    <submittedName>
        <fullName evidence="7">ABC transporter substrate-binding protein</fullName>
    </submittedName>
</protein>
<evidence type="ECO:0000313" key="7">
    <source>
        <dbReference type="EMBL" id="GEP59944.1"/>
    </source>
</evidence>
<reference evidence="7 8" key="1">
    <citation type="submission" date="2019-07" db="EMBL/GenBank/DDBJ databases">
        <title>Whole genome shotgun sequence of Reyranella soli NBRC 108950.</title>
        <authorList>
            <person name="Hosoyama A."/>
            <person name="Uohara A."/>
            <person name="Ohji S."/>
            <person name="Ichikawa N."/>
        </authorList>
    </citation>
    <scope>NUCLEOTIDE SEQUENCE [LARGE SCALE GENOMIC DNA]</scope>
    <source>
        <strain evidence="7 8">NBRC 108950</strain>
    </source>
</reference>
<dbReference type="Gene3D" id="3.10.105.10">
    <property type="entry name" value="Dipeptide-binding Protein, Domain 3"/>
    <property type="match status" value="1"/>
</dbReference>
<dbReference type="GO" id="GO:0015833">
    <property type="term" value="P:peptide transport"/>
    <property type="evidence" value="ECO:0007669"/>
    <property type="project" value="TreeGrafter"/>
</dbReference>
<dbReference type="EMBL" id="BKAJ01000145">
    <property type="protein sequence ID" value="GEP59944.1"/>
    <property type="molecule type" value="Genomic_DNA"/>
</dbReference>
<evidence type="ECO:0000256" key="4">
    <source>
        <dbReference type="ARBA" id="ARBA00022729"/>
    </source>
</evidence>
<gene>
    <name evidence="7" type="ORF">RSO01_71100</name>
</gene>
<dbReference type="CDD" id="cd08512">
    <property type="entry name" value="PBP2_NikA_DppA_OppA_like_7"/>
    <property type="match status" value="1"/>
</dbReference>
<keyword evidence="4" id="KW-0732">Signal</keyword>
<keyword evidence="5" id="KW-0812">Transmembrane</keyword>
<dbReference type="Pfam" id="PF00496">
    <property type="entry name" value="SBP_bac_5"/>
    <property type="match status" value="1"/>
</dbReference>
<dbReference type="GO" id="GO:0043190">
    <property type="term" value="C:ATP-binding cassette (ABC) transporter complex"/>
    <property type="evidence" value="ECO:0007669"/>
    <property type="project" value="InterPro"/>
</dbReference>
<dbReference type="Proteomes" id="UP000321058">
    <property type="component" value="Unassembled WGS sequence"/>
</dbReference>
<organism evidence="7 8">
    <name type="scientific">Reyranella soli</name>
    <dbReference type="NCBI Taxonomy" id="1230389"/>
    <lineage>
        <taxon>Bacteria</taxon>
        <taxon>Pseudomonadati</taxon>
        <taxon>Pseudomonadota</taxon>
        <taxon>Alphaproteobacteria</taxon>
        <taxon>Hyphomicrobiales</taxon>
        <taxon>Reyranellaceae</taxon>
        <taxon>Reyranella</taxon>
    </lineage>
</organism>
<dbReference type="PIRSF" id="PIRSF002741">
    <property type="entry name" value="MppA"/>
    <property type="match status" value="1"/>
</dbReference>
<evidence type="ECO:0000256" key="3">
    <source>
        <dbReference type="ARBA" id="ARBA00022448"/>
    </source>
</evidence>
<dbReference type="FunFam" id="3.90.76.10:FF:000007">
    <property type="entry name" value="Dipeptide ABC transporter periplasmic dipeptide-binding protein"/>
    <property type="match status" value="1"/>
</dbReference>
<dbReference type="Gene3D" id="3.90.76.10">
    <property type="entry name" value="Dipeptide-binding Protein, Domain 1"/>
    <property type="match status" value="1"/>
</dbReference>
<evidence type="ECO:0000256" key="2">
    <source>
        <dbReference type="ARBA" id="ARBA00005695"/>
    </source>
</evidence>
<feature type="transmembrane region" description="Helical" evidence="5">
    <location>
        <begin position="411"/>
        <end position="431"/>
    </location>
</feature>
<keyword evidence="8" id="KW-1185">Reference proteome</keyword>
<dbReference type="InterPro" id="IPR030678">
    <property type="entry name" value="Peptide/Ni-bd"/>
</dbReference>